<dbReference type="SMART" id="SM01037">
    <property type="entry name" value="Bet_v_1"/>
    <property type="match status" value="1"/>
</dbReference>
<name>A0A834ZJL0_TETSI</name>
<dbReference type="SUPFAM" id="SSF55961">
    <property type="entry name" value="Bet v1-like"/>
    <property type="match status" value="1"/>
</dbReference>
<evidence type="ECO:0000313" key="3">
    <source>
        <dbReference type="EMBL" id="KAF8407637.1"/>
    </source>
</evidence>
<proteinExistence type="predicted"/>
<feature type="compositionally biased region" description="Polar residues" evidence="1">
    <location>
        <begin position="224"/>
        <end position="243"/>
    </location>
</feature>
<evidence type="ECO:0000313" key="4">
    <source>
        <dbReference type="Proteomes" id="UP000655225"/>
    </source>
</evidence>
<dbReference type="OrthoDB" id="1072116at2759"/>
<organism evidence="3 4">
    <name type="scientific">Tetracentron sinense</name>
    <name type="common">Spur-leaf</name>
    <dbReference type="NCBI Taxonomy" id="13715"/>
    <lineage>
        <taxon>Eukaryota</taxon>
        <taxon>Viridiplantae</taxon>
        <taxon>Streptophyta</taxon>
        <taxon>Embryophyta</taxon>
        <taxon>Tracheophyta</taxon>
        <taxon>Spermatophyta</taxon>
        <taxon>Magnoliopsida</taxon>
        <taxon>Trochodendrales</taxon>
        <taxon>Trochodendraceae</taxon>
        <taxon>Tetracentron</taxon>
    </lineage>
</organism>
<dbReference type="Pfam" id="PF14223">
    <property type="entry name" value="Retrotran_gag_2"/>
    <property type="match status" value="1"/>
</dbReference>
<dbReference type="Pfam" id="PF00407">
    <property type="entry name" value="Bet_v_1"/>
    <property type="match status" value="1"/>
</dbReference>
<keyword evidence="4" id="KW-1185">Reference proteome</keyword>
<accession>A0A834ZJL0</accession>
<dbReference type="GO" id="GO:0006952">
    <property type="term" value="P:defense response"/>
    <property type="evidence" value="ECO:0007669"/>
    <property type="project" value="InterPro"/>
</dbReference>
<dbReference type="Proteomes" id="UP000655225">
    <property type="component" value="Unassembled WGS sequence"/>
</dbReference>
<sequence>MASLTISTIAQISSMVTSKLTEKNYLAWKDQILPMIENVDLLNHISDEVKEPKPQLLTSEGTEEPNPAYVSWRRDDQLLRSLISGTLIAEVHTFVIGLKTARELWLCLAETFAGASQERELGLIRQLKTIRKGNQSITDYLKSVKIICDELYAMQKPVSDRDKVFWTINGLGPRFDSFSDAIMARPPPPSFSQLSASLLAMEQRTAMTTTNMNSPSESHAYVGQRQNKSNRGSRNWNMRQSFDSKGRGFTQATQQPKPQPESNKDGARREIQHCQIFAGPSAGTPTGPLGNVPLVDPPLLPLLGPLTWSSLVHHLPPQLILQDLLALSLLLDQAVLHTTPAASSTTVPPPLEIPIAPLSPQTVAGSTGDSSIAAPPTAPCHPDSLARSSMAAITGLPLSQPISGTPMVTKERIEAMVDETKSISFCAFEGDINKLYRFLKALFSRIFSSSSIPTSCVASMAQIAKLEVQIKIKSPADKFYDFFRNKVTLLTRLFPEVYKSIETVKGDGKSVGSVRLWKFVLGTPMIAKERIEAVDDETKSITLCVFEGDINKHYKSFKATVQVTKDGDGSMVKWSLEFEKANEEVPPPNNYLDTVAKISKELDAYLLKA</sequence>
<dbReference type="PANTHER" id="PTHR47481">
    <property type="match status" value="1"/>
</dbReference>
<gene>
    <name evidence="3" type="ORF">HHK36_006770</name>
</gene>
<dbReference type="Gene3D" id="3.30.530.20">
    <property type="match status" value="1"/>
</dbReference>
<feature type="region of interest" description="Disordered" evidence="1">
    <location>
        <begin position="210"/>
        <end position="267"/>
    </location>
</feature>
<dbReference type="InterPro" id="IPR023393">
    <property type="entry name" value="START-like_dom_sf"/>
</dbReference>
<protein>
    <recommendedName>
        <fullName evidence="2">Bet v I/Major latex protein domain-containing protein</fullName>
    </recommendedName>
</protein>
<feature type="region of interest" description="Disordered" evidence="1">
    <location>
        <begin position="359"/>
        <end position="383"/>
    </location>
</feature>
<dbReference type="InterPro" id="IPR000916">
    <property type="entry name" value="Bet_v_I/MLP"/>
</dbReference>
<feature type="compositionally biased region" description="Polar residues" evidence="1">
    <location>
        <begin position="359"/>
        <end position="370"/>
    </location>
</feature>
<dbReference type="PANTHER" id="PTHR47481:SF10">
    <property type="entry name" value="COPIA-LIKE POLYPROTEIN_RETROTRANSPOSON"/>
    <property type="match status" value="1"/>
</dbReference>
<evidence type="ECO:0000256" key="1">
    <source>
        <dbReference type="SAM" id="MobiDB-lite"/>
    </source>
</evidence>
<dbReference type="CDD" id="cd07816">
    <property type="entry name" value="Bet_v1-like"/>
    <property type="match status" value="1"/>
</dbReference>
<dbReference type="AlphaFoldDB" id="A0A834ZJL0"/>
<dbReference type="EMBL" id="JABCRI010000004">
    <property type="protein sequence ID" value="KAF8407637.1"/>
    <property type="molecule type" value="Genomic_DNA"/>
</dbReference>
<comment type="caution">
    <text evidence="3">The sequence shown here is derived from an EMBL/GenBank/DDBJ whole genome shotgun (WGS) entry which is preliminary data.</text>
</comment>
<reference evidence="3 4" key="1">
    <citation type="submission" date="2020-04" db="EMBL/GenBank/DDBJ databases">
        <title>Plant Genome Project.</title>
        <authorList>
            <person name="Zhang R.-G."/>
        </authorList>
    </citation>
    <scope>NUCLEOTIDE SEQUENCE [LARGE SCALE GENOMIC DNA]</scope>
    <source>
        <strain evidence="3">YNK0</strain>
        <tissue evidence="3">Leaf</tissue>
    </source>
</reference>
<feature type="domain" description="Bet v I/Major latex protein" evidence="2">
    <location>
        <begin position="461"/>
        <end position="609"/>
    </location>
</feature>
<evidence type="ECO:0000259" key="2">
    <source>
        <dbReference type="SMART" id="SM01037"/>
    </source>
</evidence>